<dbReference type="InterPro" id="IPR015797">
    <property type="entry name" value="NUDIX_hydrolase-like_dom_sf"/>
</dbReference>
<dbReference type="EMBL" id="FPCH01000003">
    <property type="protein sequence ID" value="SFV36934.1"/>
    <property type="molecule type" value="Genomic_DNA"/>
</dbReference>
<dbReference type="PANTHER" id="PTHR12629">
    <property type="entry name" value="DIPHOSPHOINOSITOL POLYPHOSPHATE PHOSPHOHYDROLASE"/>
    <property type="match status" value="1"/>
</dbReference>
<comment type="cofactor">
    <cofactor evidence="1">
        <name>Mg(2+)</name>
        <dbReference type="ChEBI" id="CHEBI:18420"/>
    </cofactor>
</comment>
<evidence type="ECO:0000256" key="1">
    <source>
        <dbReference type="ARBA" id="ARBA00001946"/>
    </source>
</evidence>
<organism evidence="6 7">
    <name type="scientific">Hyphomicrobium facile</name>
    <dbReference type="NCBI Taxonomy" id="51670"/>
    <lineage>
        <taxon>Bacteria</taxon>
        <taxon>Pseudomonadati</taxon>
        <taxon>Pseudomonadota</taxon>
        <taxon>Alphaproteobacteria</taxon>
        <taxon>Hyphomicrobiales</taxon>
        <taxon>Hyphomicrobiaceae</taxon>
        <taxon>Hyphomicrobium</taxon>
    </lineage>
</organism>
<dbReference type="SUPFAM" id="SSF55811">
    <property type="entry name" value="Nudix"/>
    <property type="match status" value="1"/>
</dbReference>
<dbReference type="STRING" id="51670.SAMN04488557_2908"/>
<dbReference type="OrthoDB" id="7066910at2"/>
<dbReference type="InterPro" id="IPR047198">
    <property type="entry name" value="DDP-like_NUDIX"/>
</dbReference>
<evidence type="ECO:0000313" key="7">
    <source>
        <dbReference type="Proteomes" id="UP000199423"/>
    </source>
</evidence>
<keyword evidence="4" id="KW-0460">Magnesium</keyword>
<dbReference type="PANTHER" id="PTHR12629:SF0">
    <property type="entry name" value="DIPHOSPHOINOSITOL-POLYPHOSPHATE DIPHOSPHATASE"/>
    <property type="match status" value="1"/>
</dbReference>
<proteinExistence type="predicted"/>
<protein>
    <submittedName>
        <fullName evidence="6">ADP-ribose pyrophosphatase YjhB, NUDIX family</fullName>
    </submittedName>
</protein>
<keyword evidence="7" id="KW-1185">Reference proteome</keyword>
<sequence length="137" mass="15811">MTILQVGALPVRKSRGGFEILLISSRETGRWVIPKGWPSKRLSDPDAAAREAKQEAGVTGKISRVPVGSYRYRKKTVEHIRVLTVTCYVLWVKKERKRWREQDQRTRVWFSQEDAVKKVREPGLKILIASLEVRPKS</sequence>
<dbReference type="InterPro" id="IPR000086">
    <property type="entry name" value="NUDIX_hydrolase_dom"/>
</dbReference>
<keyword evidence="3" id="KW-0378">Hydrolase</keyword>
<dbReference type="Gene3D" id="3.90.79.10">
    <property type="entry name" value="Nucleoside Triphosphate Pyrophosphohydrolase"/>
    <property type="match status" value="1"/>
</dbReference>
<name>A0A1I7NQH3_9HYPH</name>
<accession>A0A1I7NQH3</accession>
<evidence type="ECO:0000256" key="3">
    <source>
        <dbReference type="ARBA" id="ARBA00022801"/>
    </source>
</evidence>
<dbReference type="Proteomes" id="UP000199423">
    <property type="component" value="Unassembled WGS sequence"/>
</dbReference>
<dbReference type="RefSeq" id="WP_092868452.1">
    <property type="nucleotide sequence ID" value="NZ_FPCH01000003.1"/>
</dbReference>
<evidence type="ECO:0000259" key="5">
    <source>
        <dbReference type="PROSITE" id="PS51462"/>
    </source>
</evidence>
<dbReference type="GO" id="GO:0005737">
    <property type="term" value="C:cytoplasm"/>
    <property type="evidence" value="ECO:0007669"/>
    <property type="project" value="TreeGrafter"/>
</dbReference>
<evidence type="ECO:0000313" key="6">
    <source>
        <dbReference type="EMBL" id="SFV36934.1"/>
    </source>
</evidence>
<dbReference type="PROSITE" id="PS51462">
    <property type="entry name" value="NUDIX"/>
    <property type="match status" value="1"/>
</dbReference>
<dbReference type="CDD" id="cd04666">
    <property type="entry name" value="NUDIX_DIPP2_like_Nudt4"/>
    <property type="match status" value="1"/>
</dbReference>
<dbReference type="GO" id="GO:0016462">
    <property type="term" value="F:pyrophosphatase activity"/>
    <property type="evidence" value="ECO:0007669"/>
    <property type="project" value="InterPro"/>
</dbReference>
<keyword evidence="2" id="KW-0479">Metal-binding</keyword>
<evidence type="ECO:0000256" key="4">
    <source>
        <dbReference type="ARBA" id="ARBA00022842"/>
    </source>
</evidence>
<dbReference type="AlphaFoldDB" id="A0A1I7NQH3"/>
<reference evidence="7" key="1">
    <citation type="submission" date="2016-10" db="EMBL/GenBank/DDBJ databases">
        <authorList>
            <person name="Varghese N."/>
            <person name="Submissions S."/>
        </authorList>
    </citation>
    <scope>NUCLEOTIDE SEQUENCE [LARGE SCALE GENOMIC DNA]</scope>
    <source>
        <strain evidence="7">DSM 1565</strain>
    </source>
</reference>
<evidence type="ECO:0000256" key="2">
    <source>
        <dbReference type="ARBA" id="ARBA00022723"/>
    </source>
</evidence>
<dbReference type="Pfam" id="PF00293">
    <property type="entry name" value="NUDIX"/>
    <property type="match status" value="1"/>
</dbReference>
<feature type="domain" description="Nudix hydrolase" evidence="5">
    <location>
        <begin position="1"/>
        <end position="132"/>
    </location>
</feature>
<gene>
    <name evidence="6" type="ORF">SAMN04488557_2908</name>
</gene>
<dbReference type="GO" id="GO:0046872">
    <property type="term" value="F:metal ion binding"/>
    <property type="evidence" value="ECO:0007669"/>
    <property type="project" value="UniProtKB-KW"/>
</dbReference>